<dbReference type="Pfam" id="PF09350">
    <property type="entry name" value="DJC28_CD"/>
    <property type="match status" value="1"/>
</dbReference>
<evidence type="ECO:0000313" key="2">
    <source>
        <dbReference type="EMBL" id="MBG3877316.1"/>
    </source>
</evidence>
<feature type="domain" description="DnaJ homologue subfamily C member 28 conserved" evidence="1">
    <location>
        <begin position="7"/>
        <end position="73"/>
    </location>
</feature>
<keyword evidence="3" id="KW-1185">Reference proteome</keyword>
<dbReference type="EMBL" id="VRYY01000265">
    <property type="protein sequence ID" value="MBG3877316.1"/>
    <property type="molecule type" value="Genomic_DNA"/>
</dbReference>
<organism evidence="2 3">
    <name type="scientific">Nitratidesulfovibrio oxamicus</name>
    <dbReference type="NCBI Taxonomy" id="32016"/>
    <lineage>
        <taxon>Bacteria</taxon>
        <taxon>Pseudomonadati</taxon>
        <taxon>Thermodesulfobacteriota</taxon>
        <taxon>Desulfovibrionia</taxon>
        <taxon>Desulfovibrionales</taxon>
        <taxon>Desulfovibrionaceae</taxon>
        <taxon>Nitratidesulfovibrio</taxon>
    </lineage>
</organism>
<gene>
    <name evidence="2" type="ORF">FVW20_09875</name>
</gene>
<dbReference type="Proteomes" id="UP001194469">
    <property type="component" value="Unassembled WGS sequence"/>
</dbReference>
<dbReference type="PANTHER" id="PTHR39158">
    <property type="entry name" value="OS08G0560600 PROTEIN"/>
    <property type="match status" value="1"/>
</dbReference>
<evidence type="ECO:0000313" key="3">
    <source>
        <dbReference type="Proteomes" id="UP001194469"/>
    </source>
</evidence>
<accession>A0ABS0J4F9</accession>
<dbReference type="RefSeq" id="WP_196609297.1">
    <property type="nucleotide sequence ID" value="NZ_VRYY01000265.1"/>
</dbReference>
<comment type="caution">
    <text evidence="2">The sequence shown here is derived from an EMBL/GenBank/DDBJ whole genome shotgun (WGS) entry which is preliminary data.</text>
</comment>
<protein>
    <submittedName>
        <fullName evidence="2">DUF1992 domain-containing protein</fullName>
    </submittedName>
</protein>
<evidence type="ECO:0000259" key="1">
    <source>
        <dbReference type="Pfam" id="PF09350"/>
    </source>
</evidence>
<reference evidence="2 3" key="1">
    <citation type="submission" date="2019-08" db="EMBL/GenBank/DDBJ databases">
        <authorList>
            <person name="Luo N."/>
        </authorList>
    </citation>
    <scope>NUCLEOTIDE SEQUENCE [LARGE SCALE GENOMIC DNA]</scope>
    <source>
        <strain evidence="2 3">NCIMB 9442</strain>
    </source>
</reference>
<dbReference type="InterPro" id="IPR018961">
    <property type="entry name" value="DnaJ_homolog_subfam-C_membr-28"/>
</dbReference>
<dbReference type="InterPro" id="IPR052573">
    <property type="entry name" value="DnaJ_C_subfamily_28"/>
</dbReference>
<proteinExistence type="predicted"/>
<name>A0ABS0J4F9_9BACT</name>
<sequence length="134" mass="15271">MDALTLIAERRITEAQEEGAFDNLPGAGRPLVLEDDTMVPEDLRMAYKVLRNAGYLPPQLETAREIQTVMDLLENCSDEREKYRQMQKLNLLLRKVGASRNRPLNFEEYEAYYRSMVNRMRVAGQSADGGSGKT</sequence>
<dbReference type="PANTHER" id="PTHR39158:SF1">
    <property type="entry name" value="DNAJ HOMOLOG SUBFAMILY C MEMBER 28"/>
    <property type="match status" value="1"/>
</dbReference>